<evidence type="ECO:0000313" key="1">
    <source>
        <dbReference type="EMBL" id="CAK7348746.1"/>
    </source>
</evidence>
<gene>
    <name evidence="1" type="ORF">DCAF_LOCUS21452</name>
</gene>
<dbReference type="Proteomes" id="UP001314170">
    <property type="component" value="Unassembled WGS sequence"/>
</dbReference>
<dbReference type="EMBL" id="CAWUPB010001173">
    <property type="protein sequence ID" value="CAK7348746.1"/>
    <property type="molecule type" value="Genomic_DNA"/>
</dbReference>
<dbReference type="AlphaFoldDB" id="A0AAV1SBC7"/>
<proteinExistence type="predicted"/>
<evidence type="ECO:0000313" key="2">
    <source>
        <dbReference type="Proteomes" id="UP001314170"/>
    </source>
</evidence>
<sequence>MDLQDTGCSLSLKGFPFAPTGNDAFVFYDETYTTKGGNHFSLSLKASNTLTSQRARINVSDSLKELAPMQRRKLSVPLKTRHLACNLLIYLTSKGLSSFEEAFLPREDGFLRKSRRDAKGELGAYGPAERMTQKKGVLALGKEVIILTSEQKGRGICISIHSLHFQ</sequence>
<accession>A0AAV1SBC7</accession>
<protein>
    <submittedName>
        <fullName evidence="1">Uncharacterized protein</fullName>
    </submittedName>
</protein>
<comment type="caution">
    <text evidence="1">The sequence shown here is derived from an EMBL/GenBank/DDBJ whole genome shotgun (WGS) entry which is preliminary data.</text>
</comment>
<keyword evidence="2" id="KW-1185">Reference proteome</keyword>
<name>A0AAV1SBC7_9ROSI</name>
<reference evidence="1 2" key="1">
    <citation type="submission" date="2024-01" db="EMBL/GenBank/DDBJ databases">
        <authorList>
            <person name="Waweru B."/>
        </authorList>
    </citation>
    <scope>NUCLEOTIDE SEQUENCE [LARGE SCALE GENOMIC DNA]</scope>
</reference>
<organism evidence="1 2">
    <name type="scientific">Dovyalis caffra</name>
    <dbReference type="NCBI Taxonomy" id="77055"/>
    <lineage>
        <taxon>Eukaryota</taxon>
        <taxon>Viridiplantae</taxon>
        <taxon>Streptophyta</taxon>
        <taxon>Embryophyta</taxon>
        <taxon>Tracheophyta</taxon>
        <taxon>Spermatophyta</taxon>
        <taxon>Magnoliopsida</taxon>
        <taxon>eudicotyledons</taxon>
        <taxon>Gunneridae</taxon>
        <taxon>Pentapetalae</taxon>
        <taxon>rosids</taxon>
        <taxon>fabids</taxon>
        <taxon>Malpighiales</taxon>
        <taxon>Salicaceae</taxon>
        <taxon>Flacourtieae</taxon>
        <taxon>Dovyalis</taxon>
    </lineage>
</organism>